<dbReference type="Pfam" id="PF22752">
    <property type="entry name" value="DUF488-N3i"/>
    <property type="match status" value="1"/>
</dbReference>
<comment type="caution">
    <text evidence="1">The sequence shown here is derived from an EMBL/GenBank/DDBJ whole genome shotgun (WGS) entry which is preliminary data.</text>
</comment>
<proteinExistence type="predicted"/>
<dbReference type="OrthoDB" id="9790745at2"/>
<sequence length="127" mass="14304">MSGVAGVRVGRVYDEPGPQDGMRVLADRLWPRGLRRDDPRVGEWRPDVAPSSELRRWYDHVPERFDEFCRRYEHELAEPTAEAALDELRRVAAVGPLTLVTASRHLEASHLVVLAALVADHDTPTEA</sequence>
<dbReference type="Proteomes" id="UP000321720">
    <property type="component" value="Unassembled WGS sequence"/>
</dbReference>
<dbReference type="RefSeq" id="WP_146843861.1">
    <property type="nucleotide sequence ID" value="NZ_BJWG01000015.1"/>
</dbReference>
<dbReference type="PANTHER" id="PTHR36849:SF1">
    <property type="entry name" value="CYTOPLASMIC PROTEIN"/>
    <property type="match status" value="1"/>
</dbReference>
<dbReference type="InterPro" id="IPR052552">
    <property type="entry name" value="YeaO-like"/>
</dbReference>
<evidence type="ECO:0000313" key="2">
    <source>
        <dbReference type="Proteomes" id="UP000321720"/>
    </source>
</evidence>
<organism evidence="1 2">
    <name type="scientific">Cellulomonas composti</name>
    <dbReference type="NCBI Taxonomy" id="266130"/>
    <lineage>
        <taxon>Bacteria</taxon>
        <taxon>Bacillati</taxon>
        <taxon>Actinomycetota</taxon>
        <taxon>Actinomycetes</taxon>
        <taxon>Micrococcales</taxon>
        <taxon>Cellulomonadaceae</taxon>
        <taxon>Cellulomonas</taxon>
    </lineage>
</organism>
<gene>
    <name evidence="1" type="ORF">CCO02nite_28810</name>
</gene>
<protein>
    <recommendedName>
        <fullName evidence="3">MarR family transcriptional regulator</fullName>
    </recommendedName>
</protein>
<dbReference type="AlphaFoldDB" id="A0A511JEQ5"/>
<evidence type="ECO:0008006" key="3">
    <source>
        <dbReference type="Google" id="ProtNLM"/>
    </source>
</evidence>
<accession>A0A511JEQ5</accession>
<evidence type="ECO:0000313" key="1">
    <source>
        <dbReference type="EMBL" id="GEL96223.1"/>
    </source>
</evidence>
<name>A0A511JEQ5_9CELL</name>
<keyword evidence="2" id="KW-1185">Reference proteome</keyword>
<dbReference type="PANTHER" id="PTHR36849">
    <property type="entry name" value="CYTOPLASMIC PROTEIN-RELATED"/>
    <property type="match status" value="1"/>
</dbReference>
<reference evidence="1 2" key="1">
    <citation type="submission" date="2019-07" db="EMBL/GenBank/DDBJ databases">
        <title>Whole genome shotgun sequence of Cellulomonas composti NBRC 100758.</title>
        <authorList>
            <person name="Hosoyama A."/>
            <person name="Uohara A."/>
            <person name="Ohji S."/>
            <person name="Ichikawa N."/>
        </authorList>
    </citation>
    <scope>NUCLEOTIDE SEQUENCE [LARGE SCALE GENOMIC DNA]</scope>
    <source>
        <strain evidence="1 2">NBRC 100758</strain>
    </source>
</reference>
<dbReference type="EMBL" id="BJWG01000015">
    <property type="protein sequence ID" value="GEL96223.1"/>
    <property type="molecule type" value="Genomic_DNA"/>
</dbReference>